<evidence type="ECO:0000259" key="1">
    <source>
        <dbReference type="PROSITE" id="PS51806"/>
    </source>
</evidence>
<dbReference type="GO" id="GO:0006351">
    <property type="term" value="P:DNA-templated transcription"/>
    <property type="evidence" value="ECO:0007669"/>
    <property type="project" value="InterPro"/>
</dbReference>
<sequence>MDNSSTRSQPDFETFFRDWVTRLELYLQELLHLLNFLDKPHESKQQQLILIRQVTTHYQEYFLAKAQVSRHDVFLVLSPPWLSSYERTFLWLAGFKPTLVIYVVKNCGIEFGYDQAERLEKLVVETKDEEGRIAEGLAMLERQVVEPPMLGLARMGGREVNGMISEVDTAVDKLAEHMEVLVGCADYLREKTVANVVGILTTAQTVRFLAAFVQLQLRIRRWGQQWEHGTANLP</sequence>
<name>A0AAP0DRE6_9ASTR</name>
<reference evidence="2 3" key="1">
    <citation type="submission" date="2024-04" db="EMBL/GenBank/DDBJ databases">
        <title>The reference genome of an endangered Asteraceae, Deinandra increscens subsp. villosa, native to the Central Coast of California.</title>
        <authorList>
            <person name="Guilliams M."/>
            <person name="Hasenstab-Lehman K."/>
            <person name="Meyer R."/>
            <person name="Mcevoy S."/>
        </authorList>
    </citation>
    <scope>NUCLEOTIDE SEQUENCE [LARGE SCALE GENOMIC DNA]</scope>
    <source>
        <tissue evidence="2">Leaf</tissue>
    </source>
</reference>
<gene>
    <name evidence="2" type="ORF">SSX86_002002</name>
</gene>
<organism evidence="2 3">
    <name type="scientific">Deinandra increscens subsp. villosa</name>
    <dbReference type="NCBI Taxonomy" id="3103831"/>
    <lineage>
        <taxon>Eukaryota</taxon>
        <taxon>Viridiplantae</taxon>
        <taxon>Streptophyta</taxon>
        <taxon>Embryophyta</taxon>
        <taxon>Tracheophyta</taxon>
        <taxon>Spermatophyta</taxon>
        <taxon>Magnoliopsida</taxon>
        <taxon>eudicotyledons</taxon>
        <taxon>Gunneridae</taxon>
        <taxon>Pentapetalae</taxon>
        <taxon>asterids</taxon>
        <taxon>campanulids</taxon>
        <taxon>Asterales</taxon>
        <taxon>Asteraceae</taxon>
        <taxon>Asteroideae</taxon>
        <taxon>Heliantheae alliance</taxon>
        <taxon>Madieae</taxon>
        <taxon>Madiinae</taxon>
        <taxon>Deinandra</taxon>
    </lineage>
</organism>
<proteinExistence type="predicted"/>
<evidence type="ECO:0000313" key="3">
    <source>
        <dbReference type="Proteomes" id="UP001408789"/>
    </source>
</evidence>
<dbReference type="PROSITE" id="PS51806">
    <property type="entry name" value="DOG1"/>
    <property type="match status" value="1"/>
</dbReference>
<keyword evidence="3" id="KW-1185">Reference proteome</keyword>
<dbReference type="Proteomes" id="UP001408789">
    <property type="component" value="Unassembled WGS sequence"/>
</dbReference>
<protein>
    <recommendedName>
        <fullName evidence="1">DOG1 domain-containing protein</fullName>
    </recommendedName>
</protein>
<dbReference type="AlphaFoldDB" id="A0AAP0DRE6"/>
<feature type="domain" description="DOG1" evidence="1">
    <location>
        <begin position="9"/>
        <end position="229"/>
    </location>
</feature>
<dbReference type="InterPro" id="IPR051886">
    <property type="entry name" value="Seed_Dev/Stress_Resp_Reg"/>
</dbReference>
<dbReference type="Pfam" id="PF14144">
    <property type="entry name" value="DOG1"/>
    <property type="match status" value="1"/>
</dbReference>
<dbReference type="GO" id="GO:0043565">
    <property type="term" value="F:sequence-specific DNA binding"/>
    <property type="evidence" value="ECO:0007669"/>
    <property type="project" value="InterPro"/>
</dbReference>
<dbReference type="EMBL" id="JBCNJP010000006">
    <property type="protein sequence ID" value="KAK9077945.1"/>
    <property type="molecule type" value="Genomic_DNA"/>
</dbReference>
<dbReference type="PANTHER" id="PTHR46354">
    <property type="entry name" value="DOG1 DOMAIN-CONTAINING PROTEIN"/>
    <property type="match status" value="1"/>
</dbReference>
<comment type="caution">
    <text evidence="2">The sequence shown here is derived from an EMBL/GenBank/DDBJ whole genome shotgun (WGS) entry which is preliminary data.</text>
</comment>
<dbReference type="PANTHER" id="PTHR46354:SF10">
    <property type="entry name" value="TRANSCRIPTION FACTOR TGA5-LIKE"/>
    <property type="match status" value="1"/>
</dbReference>
<dbReference type="InterPro" id="IPR025422">
    <property type="entry name" value="TGA_domain"/>
</dbReference>
<accession>A0AAP0DRE6</accession>
<evidence type="ECO:0000313" key="2">
    <source>
        <dbReference type="EMBL" id="KAK9077945.1"/>
    </source>
</evidence>